<organism evidence="2 3">
    <name type="scientific">Pseudoalteromonas lipolytica</name>
    <dbReference type="NCBI Taxonomy" id="570156"/>
    <lineage>
        <taxon>Bacteria</taxon>
        <taxon>Pseudomonadati</taxon>
        <taxon>Pseudomonadota</taxon>
        <taxon>Gammaproteobacteria</taxon>
        <taxon>Alteromonadales</taxon>
        <taxon>Pseudoalteromonadaceae</taxon>
        <taxon>Pseudoalteromonas</taxon>
    </lineage>
</organism>
<gene>
    <name evidence="2" type="ORF">SAMN04487854_105253</name>
</gene>
<keyword evidence="1" id="KW-1133">Transmembrane helix</keyword>
<proteinExistence type="predicted"/>
<protein>
    <submittedName>
        <fullName evidence="2">Inner membrane protein</fullName>
    </submittedName>
</protein>
<sequence>MTNSNANLKPRREQLSWEYLGYLASALLVASLTMSDVMKLRWFNLAGCIAFTLYGVAIDAVPVAFTNGLLTFVNIYHIIKLKRQPTVDAKK</sequence>
<dbReference type="EMBL" id="FPAZ01000005">
    <property type="protein sequence ID" value="SFT60801.1"/>
    <property type="molecule type" value="Genomic_DNA"/>
</dbReference>
<accession>A0ABY1GHI5</accession>
<reference evidence="2 3" key="1">
    <citation type="submission" date="2016-10" db="EMBL/GenBank/DDBJ databases">
        <authorList>
            <person name="Varghese N."/>
            <person name="Submissions S."/>
        </authorList>
    </citation>
    <scope>NUCLEOTIDE SEQUENCE [LARGE SCALE GENOMIC DNA]</scope>
    <source>
        <strain evidence="2 3">CGMCC 1.8499</strain>
    </source>
</reference>
<keyword evidence="1" id="KW-0812">Transmembrane</keyword>
<evidence type="ECO:0000256" key="1">
    <source>
        <dbReference type="SAM" id="Phobius"/>
    </source>
</evidence>
<comment type="caution">
    <text evidence="2">The sequence shown here is derived from an EMBL/GenBank/DDBJ whole genome shotgun (WGS) entry which is preliminary data.</text>
</comment>
<evidence type="ECO:0000313" key="2">
    <source>
        <dbReference type="EMBL" id="SFT60801.1"/>
    </source>
</evidence>
<feature type="transmembrane region" description="Helical" evidence="1">
    <location>
        <begin position="45"/>
        <end position="65"/>
    </location>
</feature>
<feature type="transmembrane region" description="Helical" evidence="1">
    <location>
        <begin position="20"/>
        <end position="38"/>
    </location>
</feature>
<evidence type="ECO:0000313" key="3">
    <source>
        <dbReference type="Proteomes" id="UP000183805"/>
    </source>
</evidence>
<keyword evidence="1" id="KW-0472">Membrane</keyword>
<name>A0ABY1GHI5_9GAMM</name>
<dbReference type="Proteomes" id="UP000183805">
    <property type="component" value="Unassembled WGS sequence"/>
</dbReference>
<keyword evidence="3" id="KW-1185">Reference proteome</keyword>